<keyword evidence="2" id="KW-1185">Reference proteome</keyword>
<proteinExistence type="predicted"/>
<name>A0A420EN93_9ALTE</name>
<organism evidence="1 2">
    <name type="scientific">Alginatibacterium sediminis</name>
    <dbReference type="NCBI Taxonomy" id="2164068"/>
    <lineage>
        <taxon>Bacteria</taxon>
        <taxon>Pseudomonadati</taxon>
        <taxon>Pseudomonadota</taxon>
        <taxon>Gammaproteobacteria</taxon>
        <taxon>Alteromonadales</taxon>
        <taxon>Alteromonadaceae</taxon>
        <taxon>Alginatibacterium</taxon>
    </lineage>
</organism>
<dbReference type="Proteomes" id="UP000286482">
    <property type="component" value="Unassembled WGS sequence"/>
</dbReference>
<dbReference type="OrthoDB" id="5593913at2"/>
<evidence type="ECO:0000313" key="1">
    <source>
        <dbReference type="EMBL" id="RKF22189.1"/>
    </source>
</evidence>
<protein>
    <submittedName>
        <fullName evidence="1">Uncharacterized protein</fullName>
    </submittedName>
</protein>
<comment type="caution">
    <text evidence="1">The sequence shown here is derived from an EMBL/GenBank/DDBJ whole genome shotgun (WGS) entry which is preliminary data.</text>
</comment>
<evidence type="ECO:0000313" key="2">
    <source>
        <dbReference type="Proteomes" id="UP000286482"/>
    </source>
</evidence>
<dbReference type="RefSeq" id="WP_120352992.1">
    <property type="nucleotide sequence ID" value="NZ_RAQO01000001.1"/>
</dbReference>
<dbReference type="EMBL" id="RAQO01000001">
    <property type="protein sequence ID" value="RKF22189.1"/>
    <property type="molecule type" value="Genomic_DNA"/>
</dbReference>
<sequence>MDKEQIHGLGAQRGLNEMMPAIDMLMCHAGKSFSEACVELGLDPQQVQSQLHHSEGFSQQHL</sequence>
<reference evidence="1 2" key="1">
    <citation type="submission" date="2018-09" db="EMBL/GenBank/DDBJ databases">
        <authorList>
            <person name="Wang Z."/>
        </authorList>
    </citation>
    <scope>NUCLEOTIDE SEQUENCE [LARGE SCALE GENOMIC DNA]</scope>
    <source>
        <strain evidence="1 2">ALS 81</strain>
    </source>
</reference>
<accession>A0A420EN93</accession>
<dbReference type="AlphaFoldDB" id="A0A420EN93"/>
<gene>
    <name evidence="1" type="ORF">DBZ36_00650</name>
</gene>